<evidence type="ECO:0000313" key="2">
    <source>
        <dbReference type="Proteomes" id="UP000245591"/>
    </source>
</evidence>
<gene>
    <name evidence="1" type="ORF">BB558_004703</name>
</gene>
<name>A0A2U1J2I1_SMIAN</name>
<dbReference type="EMBL" id="MBFU01000451">
    <property type="protein sequence ID" value="PVZ99285.1"/>
    <property type="molecule type" value="Genomic_DNA"/>
</dbReference>
<sequence>MNSKTKALRISSQFLKAVQSTLASLDLLSKQTQQLSPTLFDLKTSADLIIPQLKLLLPSSSSPPTRFSQETQTLLLKTSKWLSDALSFILSSTQNTSAFDSALLREILIKLYISMVELELISNPQNPFSDSPSFPQQKPTPSSILPYFPTPISHTSEITNLLDTNTSGNTNNIDTNIENKNNIDTNTQITNIPPNFLLLQNLFLKVYKESNDFLQVFLSDSTKHKIILQPYEKLQPTLVLLNNFKNTTAHFSSYNSNDLHLLFKSGKLQQNAEATIEAFVLLSKELLSQNILKTTNKSSLTLYTKLAQSIKSLGLLLPKLNSL</sequence>
<accession>A0A2U1J2I1</accession>
<protein>
    <submittedName>
        <fullName evidence="1">Uncharacterized protein</fullName>
    </submittedName>
</protein>
<dbReference type="Proteomes" id="UP000245591">
    <property type="component" value="Unassembled WGS sequence"/>
</dbReference>
<evidence type="ECO:0000313" key="1">
    <source>
        <dbReference type="EMBL" id="PVZ99285.1"/>
    </source>
</evidence>
<keyword evidence="2" id="KW-1185">Reference proteome</keyword>
<comment type="caution">
    <text evidence="1">The sequence shown here is derived from an EMBL/GenBank/DDBJ whole genome shotgun (WGS) entry which is preliminary data.</text>
</comment>
<proteinExistence type="predicted"/>
<reference evidence="1 2" key="1">
    <citation type="journal article" date="2018" name="MBio">
        <title>Comparative Genomics Reveals the Core Gene Toolbox for the Fungus-Insect Symbiosis.</title>
        <authorList>
            <person name="Wang Y."/>
            <person name="Stata M."/>
            <person name="Wang W."/>
            <person name="Stajich J.E."/>
            <person name="White M.M."/>
            <person name="Moncalvo J.M."/>
        </authorList>
    </citation>
    <scope>NUCLEOTIDE SEQUENCE [LARGE SCALE GENOMIC DNA]</scope>
    <source>
        <strain evidence="1 2">AUS-126-30</strain>
    </source>
</reference>
<dbReference type="AlphaFoldDB" id="A0A2U1J2I1"/>
<organism evidence="1 2">
    <name type="scientific">Smittium angustum</name>
    <dbReference type="NCBI Taxonomy" id="133377"/>
    <lineage>
        <taxon>Eukaryota</taxon>
        <taxon>Fungi</taxon>
        <taxon>Fungi incertae sedis</taxon>
        <taxon>Zoopagomycota</taxon>
        <taxon>Kickxellomycotina</taxon>
        <taxon>Harpellomycetes</taxon>
        <taxon>Harpellales</taxon>
        <taxon>Legeriomycetaceae</taxon>
        <taxon>Smittium</taxon>
    </lineage>
</organism>